<reference evidence="8" key="1">
    <citation type="journal article" date="2020" name="Stud. Mycol.">
        <title>101 Dothideomycetes genomes: a test case for predicting lifestyles and emergence of pathogens.</title>
        <authorList>
            <person name="Haridas S."/>
            <person name="Albert R."/>
            <person name="Binder M."/>
            <person name="Bloem J."/>
            <person name="Labutti K."/>
            <person name="Salamov A."/>
            <person name="Andreopoulos B."/>
            <person name="Baker S."/>
            <person name="Barry K."/>
            <person name="Bills G."/>
            <person name="Bluhm B."/>
            <person name="Cannon C."/>
            <person name="Castanera R."/>
            <person name="Culley D."/>
            <person name="Daum C."/>
            <person name="Ezra D."/>
            <person name="Gonzalez J."/>
            <person name="Henrissat B."/>
            <person name="Kuo A."/>
            <person name="Liang C."/>
            <person name="Lipzen A."/>
            <person name="Lutzoni F."/>
            <person name="Magnuson J."/>
            <person name="Mondo S."/>
            <person name="Nolan M."/>
            <person name="Ohm R."/>
            <person name="Pangilinan J."/>
            <person name="Park H.-J."/>
            <person name="Ramirez L."/>
            <person name="Alfaro M."/>
            <person name="Sun H."/>
            <person name="Tritt A."/>
            <person name="Yoshinaga Y."/>
            <person name="Zwiers L.-H."/>
            <person name="Turgeon B."/>
            <person name="Goodwin S."/>
            <person name="Spatafora J."/>
            <person name="Crous P."/>
            <person name="Grigoriev I."/>
        </authorList>
    </citation>
    <scope>NUCLEOTIDE SEQUENCE</scope>
    <source>
        <strain evidence="8">CBS 269.34</strain>
    </source>
</reference>
<dbReference type="InterPro" id="IPR001680">
    <property type="entry name" value="WD40_rpt"/>
</dbReference>
<dbReference type="GO" id="GO:0120330">
    <property type="term" value="C:rixosome complex"/>
    <property type="evidence" value="ECO:0007669"/>
    <property type="project" value="UniProtKB-UniRule"/>
</dbReference>
<dbReference type="AlphaFoldDB" id="A0A6A6RFM9"/>
<dbReference type="GO" id="GO:0005656">
    <property type="term" value="C:nuclear pre-replicative complex"/>
    <property type="evidence" value="ECO:0007669"/>
    <property type="project" value="TreeGrafter"/>
</dbReference>
<comment type="subunit">
    <text evidence="6">Component of the RIX1 complex, composed of IPI1, RIX1/IPI2 and IPI3 in a 1:2:2 stoichiometry. The complex interacts (via RIX1) with MDN1 (via its hexameric AAA ATPase ring) and the pre-60S ribosome particles.</text>
</comment>
<evidence type="ECO:0000256" key="2">
    <source>
        <dbReference type="ARBA" id="ARBA00010143"/>
    </source>
</evidence>
<keyword evidence="3 5" id="KW-0853">WD repeat</keyword>
<comment type="function">
    <text evidence="1 6">Component of the RIX1 complex required for processing of ITS2 sequences from 35S pre-rRNA.</text>
</comment>
<comment type="subcellular location">
    <subcellularLocation>
        <location evidence="6">Nucleus</location>
    </subcellularLocation>
</comment>
<sequence length="602" mass="64570">MLTEQFVAAIAAPSRPNTGVTRDVGIFVHEFQPMAAQRAAFKKSAAPRNCIAVSATHIFAAQADKAVVHVYSREKGNQELLVPFQERIHSLALAAEDSVLLLGTEGGRILVWEICTSRLVSTPPSHLQRVTSLAVDPTSNFFLSGSPDSQIHVWSLPALLSFAPDTSRAPLHTLSIHRGPVTALAVGHSTSSANIAVSASSDNSAIVWNYQTGTLLRTYLLEATPQALVLDPADRAVHAAYADGSIQTIDFFAGDAVASASATNILHDPTHAHRPLQPPPRTRFNATSQNLGPALSISLNWDGTALISGHESGKIASWDVAKGAYSSTLGNLPGAVTNLSFLEPTGWPETKETKFKIPAVVKPRPEAGNGDRAVGVVPALYTMNVQLTGRLNTSTISATTAERGVAGLSLFEKALTHSSFPDELMDEGLAELAAWDGGSQHTSSKSVDFLPLAPPGEEAAHTANEQLEELKVRFKKLQEIQKVTFGQITQLKQERRSWVDLEAKREARKARRRARLFAKPKGHAAAGTDGSDQEEESSDDDEVMADSEEITDDEEGDTKEKVVRGGKDEVMEEGEESHSSEDGLGDLERSSADEEESDGDDG</sequence>
<feature type="repeat" description="WD" evidence="5">
    <location>
        <begin position="123"/>
        <end position="156"/>
    </location>
</feature>
<proteinExistence type="inferred from homology"/>
<dbReference type="PROSITE" id="PS50294">
    <property type="entry name" value="WD_REPEATS_REGION"/>
    <property type="match status" value="1"/>
</dbReference>
<dbReference type="InterPro" id="IPR045227">
    <property type="entry name" value="WDR18/Ipi3/RID3"/>
</dbReference>
<dbReference type="PANTHER" id="PTHR18763">
    <property type="entry name" value="WD-REPEAT PROTEIN 18"/>
    <property type="match status" value="1"/>
</dbReference>
<evidence type="ECO:0000256" key="6">
    <source>
        <dbReference type="RuleBase" id="RU369067"/>
    </source>
</evidence>
<dbReference type="GO" id="GO:0006261">
    <property type="term" value="P:DNA-templated DNA replication"/>
    <property type="evidence" value="ECO:0007669"/>
    <property type="project" value="TreeGrafter"/>
</dbReference>
<dbReference type="InterPro" id="IPR015943">
    <property type="entry name" value="WD40/YVTN_repeat-like_dom_sf"/>
</dbReference>
<dbReference type="InterPro" id="IPR036322">
    <property type="entry name" value="WD40_repeat_dom_sf"/>
</dbReference>
<feature type="region of interest" description="Disordered" evidence="7">
    <location>
        <begin position="512"/>
        <end position="602"/>
    </location>
</feature>
<keyword evidence="6" id="KW-0698">rRNA processing</keyword>
<dbReference type="GO" id="GO:0006364">
    <property type="term" value="P:rRNA processing"/>
    <property type="evidence" value="ECO:0007669"/>
    <property type="project" value="UniProtKB-UniRule"/>
</dbReference>
<evidence type="ECO:0000256" key="3">
    <source>
        <dbReference type="ARBA" id="ARBA00022574"/>
    </source>
</evidence>
<feature type="compositionally biased region" description="Acidic residues" evidence="7">
    <location>
        <begin position="593"/>
        <end position="602"/>
    </location>
</feature>
<feature type="compositionally biased region" description="Basic and acidic residues" evidence="7">
    <location>
        <begin position="576"/>
        <end position="592"/>
    </location>
</feature>
<feature type="compositionally biased region" description="Basic residues" evidence="7">
    <location>
        <begin position="512"/>
        <end position="522"/>
    </location>
</feature>
<dbReference type="OrthoDB" id="756370at2759"/>
<evidence type="ECO:0000256" key="7">
    <source>
        <dbReference type="SAM" id="MobiDB-lite"/>
    </source>
</evidence>
<feature type="compositionally biased region" description="Basic and acidic residues" evidence="7">
    <location>
        <begin position="558"/>
        <end position="569"/>
    </location>
</feature>
<accession>A0A6A6RFM9</accession>
<evidence type="ECO:0000313" key="8">
    <source>
        <dbReference type="EMBL" id="KAF2502543.1"/>
    </source>
</evidence>
<keyword evidence="4" id="KW-0677">Repeat</keyword>
<evidence type="ECO:0000256" key="1">
    <source>
        <dbReference type="ARBA" id="ARBA00002355"/>
    </source>
</evidence>
<keyword evidence="6" id="KW-0539">Nucleus</keyword>
<feature type="compositionally biased region" description="Acidic residues" evidence="7">
    <location>
        <begin position="531"/>
        <end position="557"/>
    </location>
</feature>
<feature type="repeat" description="WD" evidence="5">
    <location>
        <begin position="174"/>
        <end position="218"/>
    </location>
</feature>
<keyword evidence="9" id="KW-1185">Reference proteome</keyword>
<dbReference type="EMBL" id="MU004181">
    <property type="protein sequence ID" value="KAF2502543.1"/>
    <property type="molecule type" value="Genomic_DNA"/>
</dbReference>
<evidence type="ECO:0000313" key="9">
    <source>
        <dbReference type="Proteomes" id="UP000799750"/>
    </source>
</evidence>
<dbReference type="SUPFAM" id="SSF50978">
    <property type="entry name" value="WD40 repeat-like"/>
    <property type="match status" value="1"/>
</dbReference>
<dbReference type="PANTHER" id="PTHR18763:SF0">
    <property type="entry name" value="WD REPEAT-CONTAINING PROTEIN 18"/>
    <property type="match status" value="1"/>
</dbReference>
<dbReference type="Gene3D" id="2.130.10.10">
    <property type="entry name" value="YVTN repeat-like/Quinoprotein amine dehydrogenase"/>
    <property type="match status" value="2"/>
</dbReference>
<dbReference type="Proteomes" id="UP000799750">
    <property type="component" value="Unassembled WGS sequence"/>
</dbReference>
<dbReference type="PROSITE" id="PS50082">
    <property type="entry name" value="WD_REPEATS_2"/>
    <property type="match status" value="2"/>
</dbReference>
<evidence type="ECO:0000256" key="5">
    <source>
        <dbReference type="PROSITE-ProRule" id="PRU00221"/>
    </source>
</evidence>
<name>A0A6A6RFM9_9PEZI</name>
<dbReference type="FunFam" id="2.130.10.10:FF:000929">
    <property type="entry name" value="Ribosomal assembly complex component Ipi3"/>
    <property type="match status" value="1"/>
</dbReference>
<gene>
    <name evidence="8" type="ORF">BU16DRAFT_554600</name>
</gene>
<dbReference type="SMART" id="SM00320">
    <property type="entry name" value="WD40"/>
    <property type="match status" value="4"/>
</dbReference>
<dbReference type="Pfam" id="PF00400">
    <property type="entry name" value="WD40"/>
    <property type="match status" value="2"/>
</dbReference>
<protein>
    <recommendedName>
        <fullName evidence="6">Pre-rRNA-processing protein IPI3</fullName>
    </recommendedName>
</protein>
<organism evidence="8 9">
    <name type="scientific">Lophium mytilinum</name>
    <dbReference type="NCBI Taxonomy" id="390894"/>
    <lineage>
        <taxon>Eukaryota</taxon>
        <taxon>Fungi</taxon>
        <taxon>Dikarya</taxon>
        <taxon>Ascomycota</taxon>
        <taxon>Pezizomycotina</taxon>
        <taxon>Dothideomycetes</taxon>
        <taxon>Pleosporomycetidae</taxon>
        <taxon>Mytilinidiales</taxon>
        <taxon>Mytilinidiaceae</taxon>
        <taxon>Lophium</taxon>
    </lineage>
</organism>
<comment type="similarity">
    <text evidence="2 6">Belongs to the WD repeat IPI3/WDR18 family.</text>
</comment>
<evidence type="ECO:0000256" key="4">
    <source>
        <dbReference type="ARBA" id="ARBA00022737"/>
    </source>
</evidence>